<accession>K0PSJ0</accession>
<proteinExistence type="predicted"/>
<comment type="caution">
    <text evidence="1">The sequence shown here is derived from an EMBL/GenBank/DDBJ whole genome shotgun (WGS) entry which is preliminary data.</text>
</comment>
<name>K0PSJ0_9HYPH</name>
<keyword evidence="2" id="KW-1185">Reference proteome</keyword>
<evidence type="ECO:0000313" key="1">
    <source>
        <dbReference type="EMBL" id="CCM74360.1"/>
    </source>
</evidence>
<protein>
    <submittedName>
        <fullName evidence="1">Uncharacterized protein</fullName>
    </submittedName>
</protein>
<gene>
    <name evidence="1" type="ORF">BN77_1483</name>
</gene>
<sequence>MTPANGKTGALIGLLAHQSAFLISLRPYALSFLGDEQMAVCTFNWLILRLCATIESSTSVAPVSVGDR</sequence>
<dbReference type="Proteomes" id="UP000009319">
    <property type="component" value="Unassembled WGS sequence"/>
</dbReference>
<dbReference type="EMBL" id="CANI01000003">
    <property type="protein sequence ID" value="CCM74360.1"/>
    <property type="molecule type" value="Genomic_DNA"/>
</dbReference>
<organism evidence="1 2">
    <name type="scientific">Rhizobium mesoamericanum STM3625</name>
    <dbReference type="NCBI Taxonomy" id="1211777"/>
    <lineage>
        <taxon>Bacteria</taxon>
        <taxon>Pseudomonadati</taxon>
        <taxon>Pseudomonadota</taxon>
        <taxon>Alphaproteobacteria</taxon>
        <taxon>Hyphomicrobiales</taxon>
        <taxon>Rhizobiaceae</taxon>
        <taxon>Rhizobium/Agrobacterium group</taxon>
        <taxon>Rhizobium</taxon>
    </lineage>
</organism>
<dbReference type="HOGENOM" id="CLU_2791122_0_0_5"/>
<evidence type="ECO:0000313" key="2">
    <source>
        <dbReference type="Proteomes" id="UP000009319"/>
    </source>
</evidence>
<reference evidence="1 2" key="1">
    <citation type="journal article" date="2013" name="Genome Announc.">
        <title>Draft Genome Sequence of Rhizobium mesoamericanum STM3625, a Nitrogen-Fixing Symbiont of Mimosa pudica Isolated in French Guiana (South America).</title>
        <authorList>
            <person name="Moulin L."/>
            <person name="Mornico D."/>
            <person name="Melkonian R."/>
            <person name="Klonowska A."/>
        </authorList>
    </citation>
    <scope>NUCLEOTIDE SEQUENCE [LARGE SCALE GENOMIC DNA]</scope>
    <source>
        <strain evidence="1 2">STM3625</strain>
    </source>
</reference>
<dbReference type="AlphaFoldDB" id="K0PSJ0"/>